<feature type="transmembrane region" description="Helical" evidence="7">
    <location>
        <begin position="345"/>
        <end position="363"/>
    </location>
</feature>
<comment type="similarity">
    <text evidence="2">Belongs to the YSL (TC 2.A.67.2) family.</text>
</comment>
<evidence type="ECO:0000313" key="9">
    <source>
        <dbReference type="Proteomes" id="UP000032180"/>
    </source>
</evidence>
<feature type="transmembrane region" description="Helical" evidence="7">
    <location>
        <begin position="69"/>
        <end position="90"/>
    </location>
</feature>
<feature type="transmembrane region" description="Helical" evidence="7">
    <location>
        <begin position="160"/>
        <end position="178"/>
    </location>
</feature>
<dbReference type="PANTHER" id="PTHR31645:SF9">
    <property type="entry name" value="METAL-NICOTIANAMINE TRANSPORTER YSL4-RELATED"/>
    <property type="match status" value="1"/>
</dbReference>
<keyword evidence="9" id="KW-1185">Reference proteome</keyword>
<keyword evidence="3" id="KW-0813">Transport</keyword>
<evidence type="ECO:0000256" key="4">
    <source>
        <dbReference type="ARBA" id="ARBA00022692"/>
    </source>
</evidence>
<comment type="subcellular location">
    <subcellularLocation>
        <location evidence="1">Membrane</location>
        <topology evidence="1">Multi-pass membrane protein</topology>
    </subcellularLocation>
</comment>
<protein>
    <submittedName>
        <fullName evidence="8">Uncharacterized protein</fullName>
    </submittedName>
</protein>
<dbReference type="GO" id="GO:0035673">
    <property type="term" value="F:oligopeptide transmembrane transporter activity"/>
    <property type="evidence" value="ECO:0007669"/>
    <property type="project" value="InterPro"/>
</dbReference>
<feature type="transmembrane region" description="Helical" evidence="7">
    <location>
        <begin position="408"/>
        <end position="434"/>
    </location>
</feature>
<dbReference type="GO" id="GO:0016020">
    <property type="term" value="C:membrane"/>
    <property type="evidence" value="ECO:0007669"/>
    <property type="project" value="UniProtKB-SubCell"/>
</dbReference>
<dbReference type="InterPro" id="IPR045035">
    <property type="entry name" value="YSL-like"/>
</dbReference>
<dbReference type="AlphaFoldDB" id="A0A0D9WED8"/>
<dbReference type="eggNOG" id="ENOG502QQ2H">
    <property type="taxonomic scope" value="Eukaryota"/>
</dbReference>
<reference evidence="8" key="3">
    <citation type="submission" date="2015-04" db="UniProtKB">
        <authorList>
            <consortium name="EnsemblPlants"/>
        </authorList>
    </citation>
    <scope>IDENTIFICATION</scope>
</reference>
<proteinExistence type="inferred from homology"/>
<evidence type="ECO:0000256" key="2">
    <source>
        <dbReference type="ARBA" id="ARBA00010276"/>
    </source>
</evidence>
<accession>A0A0D9WED8</accession>
<feature type="transmembrane region" description="Helical" evidence="7">
    <location>
        <begin position="110"/>
        <end position="139"/>
    </location>
</feature>
<feature type="transmembrane region" description="Helical" evidence="7">
    <location>
        <begin position="520"/>
        <end position="540"/>
    </location>
</feature>
<evidence type="ECO:0000256" key="5">
    <source>
        <dbReference type="ARBA" id="ARBA00022989"/>
    </source>
</evidence>
<name>A0A0D9WED8_9ORYZ</name>
<dbReference type="InterPro" id="IPR004813">
    <property type="entry name" value="OPT"/>
</dbReference>
<organism evidence="8 9">
    <name type="scientific">Leersia perrieri</name>
    <dbReference type="NCBI Taxonomy" id="77586"/>
    <lineage>
        <taxon>Eukaryota</taxon>
        <taxon>Viridiplantae</taxon>
        <taxon>Streptophyta</taxon>
        <taxon>Embryophyta</taxon>
        <taxon>Tracheophyta</taxon>
        <taxon>Spermatophyta</taxon>
        <taxon>Magnoliopsida</taxon>
        <taxon>Liliopsida</taxon>
        <taxon>Poales</taxon>
        <taxon>Poaceae</taxon>
        <taxon>BOP clade</taxon>
        <taxon>Oryzoideae</taxon>
        <taxon>Oryzeae</taxon>
        <taxon>Oryzinae</taxon>
        <taxon>Leersia</taxon>
    </lineage>
</organism>
<evidence type="ECO:0000313" key="8">
    <source>
        <dbReference type="EnsemblPlants" id="LPERR05G07430.1"/>
    </source>
</evidence>
<feature type="transmembrane region" description="Helical" evidence="7">
    <location>
        <begin position="455"/>
        <end position="477"/>
    </location>
</feature>
<evidence type="ECO:0000256" key="6">
    <source>
        <dbReference type="ARBA" id="ARBA00023136"/>
    </source>
</evidence>
<reference evidence="8 9" key="1">
    <citation type="submission" date="2012-08" db="EMBL/GenBank/DDBJ databases">
        <title>Oryza genome evolution.</title>
        <authorList>
            <person name="Wing R.A."/>
        </authorList>
    </citation>
    <scope>NUCLEOTIDE SEQUENCE</scope>
</reference>
<evidence type="ECO:0000256" key="7">
    <source>
        <dbReference type="SAM" id="Phobius"/>
    </source>
</evidence>
<feature type="transmembrane region" description="Helical" evidence="7">
    <location>
        <begin position="368"/>
        <end position="388"/>
    </location>
</feature>
<feature type="transmembrane region" description="Helical" evidence="7">
    <location>
        <begin position="552"/>
        <end position="585"/>
    </location>
</feature>
<dbReference type="HOGENOM" id="CLU_015477_2_1_1"/>
<keyword evidence="4 7" id="KW-0812">Transmembrane</keyword>
<sequence length="684" mass="74576">MITEVAPLTGSLIAMDATIGDSPTSVEAVFEKQPLPEFGELVTLRSMAVSVVLSIVFCFVGMKIQMSAGIVPALNMPASILSFFLLKWLIRLLQRCGFAMLPFTRQENMFLLTCVITCLNLSLTSGFATNIIAMTSIVARTLGDDPDPRDIMDHVPIGKWMVYLFLIGMTGVLSTVPFNQVMVIDYKLLFPTGTVIAQLINSFHTPQGAYIAKFNFDFSATYIGLGMICPHIVNFGLLFGAIISWGFLYPFLETKRGQWYQTDSHTSLTGLNGYKVFISVTLIVTDGMINFLTLITTASINFYRLRKEQDSGLTNYIKKHPSLNYDDRKRIEMFLANQVPVSMPVAAYIICAAISTIAIPAMFSQIKFYHVVVLYIVIPVLGFCNTYATGLTDWSVAPTYAKFSTFIFAAWIAKPGAVVASLLASGLIMAALHISSQAMQDLKSGHMTQTSPRAMVTGQLFGVAIGSIISPCVFLAFQSTAKPNAPVGSKQSDYPCPLAGLYRAIGVIGTGGVKELPKHCVKFCVVAFCMTVVIDAIVLISQKRGWRIHSYIPSMTVIALPFFAGSFFTIDMCIGSLLLLVWIRMNAKSAEMLSSSVAAGLICGEGLFTLPSALLNMFKVQPPMCMKFISSGQEVEMRNQGGVGVWIRAMGVGEEGEPGYGAISNRNVAVAALRLSARGRRRRC</sequence>
<dbReference type="Pfam" id="PF03169">
    <property type="entry name" value="OPT"/>
    <property type="match status" value="1"/>
</dbReference>
<feature type="transmembrane region" description="Helical" evidence="7">
    <location>
        <begin position="42"/>
        <end position="62"/>
    </location>
</feature>
<dbReference type="PANTHER" id="PTHR31645">
    <property type="entry name" value="OLIGOPEPTIDE TRANSPORTER YGL114W-RELATED"/>
    <property type="match status" value="1"/>
</dbReference>
<feature type="transmembrane region" description="Helical" evidence="7">
    <location>
        <begin position="597"/>
        <end position="618"/>
    </location>
</feature>
<dbReference type="EnsemblPlants" id="LPERR05G07430.1">
    <property type="protein sequence ID" value="LPERR05G07430.1"/>
    <property type="gene ID" value="LPERR05G07430"/>
</dbReference>
<dbReference type="Proteomes" id="UP000032180">
    <property type="component" value="Chromosome 5"/>
</dbReference>
<evidence type="ECO:0000256" key="1">
    <source>
        <dbReference type="ARBA" id="ARBA00004141"/>
    </source>
</evidence>
<keyword evidence="6 7" id="KW-0472">Membrane</keyword>
<keyword evidence="5 7" id="KW-1133">Transmembrane helix</keyword>
<dbReference type="Gramene" id="LPERR05G07430.1">
    <property type="protein sequence ID" value="LPERR05G07430.1"/>
    <property type="gene ID" value="LPERR05G07430"/>
</dbReference>
<dbReference type="NCBIfam" id="TIGR00728">
    <property type="entry name" value="OPT_sfam"/>
    <property type="match status" value="1"/>
</dbReference>
<dbReference type="STRING" id="77586.A0A0D9WED8"/>
<feature type="transmembrane region" description="Helical" evidence="7">
    <location>
        <begin position="273"/>
        <end position="295"/>
    </location>
</feature>
<evidence type="ECO:0000256" key="3">
    <source>
        <dbReference type="ARBA" id="ARBA00022448"/>
    </source>
</evidence>
<reference evidence="9" key="2">
    <citation type="submission" date="2013-12" db="EMBL/GenBank/DDBJ databases">
        <authorList>
            <person name="Yu Y."/>
            <person name="Lee S."/>
            <person name="de Baynast K."/>
            <person name="Wissotski M."/>
            <person name="Liu L."/>
            <person name="Talag J."/>
            <person name="Goicoechea J."/>
            <person name="Angelova A."/>
            <person name="Jetty R."/>
            <person name="Kudrna D."/>
            <person name="Golser W."/>
            <person name="Rivera L."/>
            <person name="Zhang J."/>
            <person name="Wing R."/>
        </authorList>
    </citation>
    <scope>NUCLEOTIDE SEQUENCE</scope>
</reference>
<feature type="transmembrane region" description="Helical" evidence="7">
    <location>
        <begin position="232"/>
        <end position="252"/>
    </location>
</feature>